<dbReference type="EMBL" id="OBEG01000008">
    <property type="protein sequence ID" value="SNY89233.1"/>
    <property type="molecule type" value="Genomic_DNA"/>
</dbReference>
<dbReference type="STRING" id="1379680.GCA_001612615_01073"/>
<sequence length="303" mass="30783">MVTILRNSAVSVDPALGSIDHAVAAARKCLAGAGLSATDVDVLMNVGVYRDANIVEPSNAALIQRELGMHLDYESGSSRPGFSLDLRNGACGVLNALQAANALLANGTAEHVLIVGSDAHPGGRADAAAFPYATVGGAFLVTKGIDETTGLGAVHLQPAPRPDGAHPGVAGYLDLKSMGRDGARTITVDVADDFAERVLGVARTAVRNYLANHPETASDSTVLVTNNPVPDFAETLAADFGFTRHHQADTGSRNAGSSGLIIAYHQLMRSGAVRAGDQLLLVAGGSGPTAGCVGYRVPGGGAG</sequence>
<dbReference type="InterPro" id="IPR016039">
    <property type="entry name" value="Thiolase-like"/>
</dbReference>
<dbReference type="GO" id="GO:0044550">
    <property type="term" value="P:secondary metabolite biosynthetic process"/>
    <property type="evidence" value="ECO:0007669"/>
    <property type="project" value="TreeGrafter"/>
</dbReference>
<dbReference type="SUPFAM" id="SSF53901">
    <property type="entry name" value="Thiolase-like"/>
    <property type="match status" value="1"/>
</dbReference>
<protein>
    <submittedName>
        <fullName evidence="1">3-oxoacyl-[acyl-carrier-protein] synthase-3</fullName>
    </submittedName>
</protein>
<reference evidence="1 2" key="1">
    <citation type="submission" date="2017-09" db="EMBL/GenBank/DDBJ databases">
        <authorList>
            <person name="Ehlers B."/>
            <person name="Leendertz F.H."/>
        </authorList>
    </citation>
    <scope>NUCLEOTIDE SEQUENCE [LARGE SCALE GENOMIC DNA]</scope>
    <source>
        <strain evidence="1 2">DSM 45537</strain>
    </source>
</reference>
<proteinExistence type="predicted"/>
<name>A0A285LXP0_9NOCA</name>
<dbReference type="GO" id="GO:0016746">
    <property type="term" value="F:acyltransferase activity"/>
    <property type="evidence" value="ECO:0007669"/>
    <property type="project" value="UniProtKB-KW"/>
</dbReference>
<dbReference type="Proteomes" id="UP000219565">
    <property type="component" value="Unassembled WGS sequence"/>
</dbReference>
<evidence type="ECO:0000313" key="2">
    <source>
        <dbReference type="Proteomes" id="UP000219565"/>
    </source>
</evidence>
<dbReference type="PANTHER" id="PTHR34069:SF2">
    <property type="entry name" value="BETA-KETOACYL-[ACYL-CARRIER-PROTEIN] SYNTHASE III"/>
    <property type="match status" value="1"/>
</dbReference>
<accession>A0A285LXP0</accession>
<gene>
    <name evidence="1" type="ORF">SAMN04244553_6240</name>
</gene>
<organism evidence="1 2">
    <name type="scientific">Nocardia amikacinitolerans</name>
    <dbReference type="NCBI Taxonomy" id="756689"/>
    <lineage>
        <taxon>Bacteria</taxon>
        <taxon>Bacillati</taxon>
        <taxon>Actinomycetota</taxon>
        <taxon>Actinomycetes</taxon>
        <taxon>Mycobacteriales</taxon>
        <taxon>Nocardiaceae</taxon>
        <taxon>Nocardia</taxon>
    </lineage>
</organism>
<dbReference type="AlphaFoldDB" id="A0A285LXP0"/>
<dbReference type="Gene3D" id="3.40.47.10">
    <property type="match status" value="2"/>
</dbReference>
<evidence type="ECO:0000313" key="1">
    <source>
        <dbReference type="EMBL" id="SNY89233.1"/>
    </source>
</evidence>
<dbReference type="PANTHER" id="PTHR34069">
    <property type="entry name" value="3-OXOACYL-[ACYL-CARRIER-PROTEIN] SYNTHASE 3"/>
    <property type="match status" value="1"/>
</dbReference>
<keyword evidence="2" id="KW-1185">Reference proteome</keyword>